<accession>A0A140D935</accession>
<dbReference type="Proteomes" id="UP000055611">
    <property type="component" value="Chromosome"/>
</dbReference>
<gene>
    <name evidence="3" type="ORF">AWY79_00560</name>
    <name evidence="4" type="ORF">EDC59_11315</name>
</gene>
<organism evidence="4 6">
    <name type="scientific">Pseudodesulfovibrio indicus</name>
    <dbReference type="NCBI Taxonomy" id="1716143"/>
    <lineage>
        <taxon>Bacteria</taxon>
        <taxon>Pseudomonadati</taxon>
        <taxon>Thermodesulfobacteriota</taxon>
        <taxon>Desulfovibrionia</taxon>
        <taxon>Desulfovibrionales</taxon>
        <taxon>Desulfovibrionaceae</taxon>
    </lineage>
</organism>
<dbReference type="EMBL" id="SOBK01000013">
    <property type="protein sequence ID" value="TDT86341.1"/>
    <property type="molecule type" value="Genomic_DNA"/>
</dbReference>
<reference evidence="4 6" key="2">
    <citation type="submission" date="2019-03" db="EMBL/GenBank/DDBJ databases">
        <title>Genomic Encyclopedia of Type Strains, Phase IV (KMG-IV): sequencing the most valuable type-strain genomes for metagenomic binning, comparative biology and taxonomic classification.</title>
        <authorList>
            <person name="Goeker M."/>
        </authorList>
    </citation>
    <scope>NUCLEOTIDE SEQUENCE [LARGE SCALE GENOMIC DNA]</scope>
    <source>
        <strain evidence="4 6">DSM 101483</strain>
    </source>
</reference>
<evidence type="ECO:0000256" key="2">
    <source>
        <dbReference type="SAM" id="SignalP"/>
    </source>
</evidence>
<feature type="signal peptide" evidence="2">
    <location>
        <begin position="1"/>
        <end position="29"/>
    </location>
</feature>
<keyword evidence="5" id="KW-1185">Reference proteome</keyword>
<reference evidence="3 5" key="1">
    <citation type="journal article" date="2016" name="Front. Microbiol.">
        <title>Genome Sequence of the Piezophilic, Mesophilic Sulfate-Reducing Bacterium Desulfovibrio indicus J2T.</title>
        <authorList>
            <person name="Cao J."/>
            <person name="Maignien L."/>
            <person name="Shao Z."/>
            <person name="Alain K."/>
            <person name="Jebbar M."/>
        </authorList>
    </citation>
    <scope>NUCLEOTIDE SEQUENCE [LARGE SCALE GENOMIC DNA]</scope>
    <source>
        <strain evidence="3 5">J2</strain>
    </source>
</reference>
<dbReference type="RefSeq" id="WP_066799079.1">
    <property type="nucleotide sequence ID" value="NZ_CP014206.1"/>
</dbReference>
<keyword evidence="2" id="KW-0732">Signal</keyword>
<evidence type="ECO:0000313" key="6">
    <source>
        <dbReference type="Proteomes" id="UP000295506"/>
    </source>
</evidence>
<dbReference type="EMBL" id="CP014206">
    <property type="protein sequence ID" value="AMK09702.1"/>
    <property type="molecule type" value="Genomic_DNA"/>
</dbReference>
<evidence type="ECO:0000256" key="1">
    <source>
        <dbReference type="SAM" id="MobiDB-lite"/>
    </source>
</evidence>
<dbReference type="AlphaFoldDB" id="A0A140D935"/>
<evidence type="ECO:0000313" key="5">
    <source>
        <dbReference type="Proteomes" id="UP000055611"/>
    </source>
</evidence>
<feature type="region of interest" description="Disordered" evidence="1">
    <location>
        <begin position="51"/>
        <end position="70"/>
    </location>
</feature>
<sequence length="70" mass="7131">MTLHPYWTAAVLLVLVLLASLALPPLAGAVPPPGPVSAGPVLSWTGPGGCQPAAPGLQKPCRIEGNNNRR</sequence>
<dbReference type="Proteomes" id="UP000295506">
    <property type="component" value="Unassembled WGS sequence"/>
</dbReference>
<evidence type="ECO:0000313" key="3">
    <source>
        <dbReference type="EMBL" id="AMK09702.1"/>
    </source>
</evidence>
<evidence type="ECO:0000313" key="4">
    <source>
        <dbReference type="EMBL" id="TDT86341.1"/>
    </source>
</evidence>
<name>A0A140D935_9BACT</name>
<protein>
    <submittedName>
        <fullName evidence="4">Uncharacterized protein</fullName>
    </submittedName>
</protein>
<proteinExistence type="predicted"/>
<feature type="chain" id="PRO_5044548692" evidence="2">
    <location>
        <begin position="30"/>
        <end position="70"/>
    </location>
</feature>
<dbReference type="KEGG" id="dej:AWY79_00560"/>